<sequence>MPHSDAIPTPQPLNDQHAPIRAAFVARLKPGAHLLNGQCGTGEDLRWLRTEGCVVTACEAVLADAKVASQQYGQAVRVGPLARMHSVLPYDGIWLSRPLDSNAATLVPLLQQLAALLKAGAPLCFPLLPTGEMSHDQLTLHLQQLVTTSGIALQLAPMGAVSASTPPYASKNASHYVMLLRGDHRAS</sequence>
<protein>
    <recommendedName>
        <fullName evidence="3">SAM-dependent methyltransferase</fullName>
    </recommendedName>
</protein>
<reference evidence="1 2" key="1">
    <citation type="submission" date="2016-09" db="EMBL/GenBank/DDBJ databases">
        <title>Draft Genome Sequence of Aeromonas sobria Strain 08005, Isolated from Sick Rana catesbeiana.</title>
        <authorList>
            <person name="Yang Q."/>
        </authorList>
    </citation>
    <scope>NUCLEOTIDE SEQUENCE [LARGE SCALE GENOMIC DNA]</scope>
    <source>
        <strain evidence="1 2">08005</strain>
    </source>
</reference>
<accession>A0A1S2CN74</accession>
<evidence type="ECO:0008006" key="3">
    <source>
        <dbReference type="Google" id="ProtNLM"/>
    </source>
</evidence>
<name>A0A1S2CN74_AERSO</name>
<dbReference type="GeneID" id="58921715"/>
<evidence type="ECO:0000313" key="1">
    <source>
        <dbReference type="EMBL" id="OHY89579.1"/>
    </source>
</evidence>
<proteinExistence type="predicted"/>
<dbReference type="STRING" id="646.BJD16_19915"/>
<dbReference type="EMBL" id="MKFU01000038">
    <property type="protein sequence ID" value="OHY89579.1"/>
    <property type="molecule type" value="Genomic_DNA"/>
</dbReference>
<organism evidence="1 2">
    <name type="scientific">Aeromonas sobria</name>
    <dbReference type="NCBI Taxonomy" id="646"/>
    <lineage>
        <taxon>Bacteria</taxon>
        <taxon>Pseudomonadati</taxon>
        <taxon>Pseudomonadota</taxon>
        <taxon>Gammaproteobacteria</taxon>
        <taxon>Aeromonadales</taxon>
        <taxon>Aeromonadaceae</taxon>
        <taxon>Aeromonas</taxon>
    </lineage>
</organism>
<dbReference type="OrthoDB" id="9804086at2"/>
<evidence type="ECO:0000313" key="2">
    <source>
        <dbReference type="Proteomes" id="UP000179934"/>
    </source>
</evidence>
<dbReference type="InterPro" id="IPR029063">
    <property type="entry name" value="SAM-dependent_MTases_sf"/>
</dbReference>
<dbReference type="Gene3D" id="3.40.50.150">
    <property type="entry name" value="Vaccinia Virus protein VP39"/>
    <property type="match status" value="1"/>
</dbReference>
<gene>
    <name evidence="1" type="ORF">BJD16_19915</name>
</gene>
<comment type="caution">
    <text evidence="1">The sequence shown here is derived from an EMBL/GenBank/DDBJ whole genome shotgun (WGS) entry which is preliminary data.</text>
</comment>
<dbReference type="AlphaFoldDB" id="A0A1S2CN74"/>
<dbReference type="SUPFAM" id="SSF53335">
    <property type="entry name" value="S-adenosyl-L-methionine-dependent methyltransferases"/>
    <property type="match status" value="1"/>
</dbReference>
<dbReference type="RefSeq" id="WP_042019784.1">
    <property type="nucleotide sequence ID" value="NZ_CDBW01000014.1"/>
</dbReference>
<dbReference type="Proteomes" id="UP000179934">
    <property type="component" value="Unassembled WGS sequence"/>
</dbReference>